<evidence type="ECO:0000313" key="2">
    <source>
        <dbReference type="Proteomes" id="UP001476798"/>
    </source>
</evidence>
<name>A0ABV0MW44_9TELE</name>
<gene>
    <name evidence="1" type="ORF">GOODEAATRI_029146</name>
</gene>
<accession>A0ABV0MW44</accession>
<evidence type="ECO:0008006" key="3">
    <source>
        <dbReference type="Google" id="ProtNLM"/>
    </source>
</evidence>
<comment type="caution">
    <text evidence="1">The sequence shown here is derived from an EMBL/GenBank/DDBJ whole genome shotgun (WGS) entry which is preliminary data.</text>
</comment>
<dbReference type="EMBL" id="JAHRIO010014221">
    <property type="protein sequence ID" value="MEQ2163355.1"/>
    <property type="molecule type" value="Genomic_DNA"/>
</dbReference>
<sequence>MPDRFCISCLSLVYFTASRPFTAPAPSLSLSCVTHSFCICCSERDSAATVHLKIEGGVVQTWSQLDPSLAKTAGDDALAGKQEISRCYVTCVPELWTCHEVALTS</sequence>
<proteinExistence type="predicted"/>
<dbReference type="PROSITE" id="PS51257">
    <property type="entry name" value="PROKAR_LIPOPROTEIN"/>
    <property type="match status" value="1"/>
</dbReference>
<dbReference type="Proteomes" id="UP001476798">
    <property type="component" value="Unassembled WGS sequence"/>
</dbReference>
<evidence type="ECO:0000313" key="1">
    <source>
        <dbReference type="EMBL" id="MEQ2163355.1"/>
    </source>
</evidence>
<organism evidence="1 2">
    <name type="scientific">Goodea atripinnis</name>
    <dbReference type="NCBI Taxonomy" id="208336"/>
    <lineage>
        <taxon>Eukaryota</taxon>
        <taxon>Metazoa</taxon>
        <taxon>Chordata</taxon>
        <taxon>Craniata</taxon>
        <taxon>Vertebrata</taxon>
        <taxon>Euteleostomi</taxon>
        <taxon>Actinopterygii</taxon>
        <taxon>Neopterygii</taxon>
        <taxon>Teleostei</taxon>
        <taxon>Neoteleostei</taxon>
        <taxon>Acanthomorphata</taxon>
        <taxon>Ovalentaria</taxon>
        <taxon>Atherinomorphae</taxon>
        <taxon>Cyprinodontiformes</taxon>
        <taxon>Goodeidae</taxon>
        <taxon>Goodea</taxon>
    </lineage>
</organism>
<reference evidence="1 2" key="1">
    <citation type="submission" date="2021-06" db="EMBL/GenBank/DDBJ databases">
        <authorList>
            <person name="Palmer J.M."/>
        </authorList>
    </citation>
    <scope>NUCLEOTIDE SEQUENCE [LARGE SCALE GENOMIC DNA]</scope>
    <source>
        <strain evidence="1 2">GA_2019</strain>
        <tissue evidence="1">Muscle</tissue>
    </source>
</reference>
<keyword evidence="2" id="KW-1185">Reference proteome</keyword>
<protein>
    <recommendedName>
        <fullName evidence="3">Secreted protein</fullName>
    </recommendedName>
</protein>